<comment type="similarity">
    <text evidence="1">Belongs to the mandelate racemase/muconate lactonizing enzyme family.</text>
</comment>
<dbReference type="SMART" id="SM00922">
    <property type="entry name" value="MR_MLE"/>
    <property type="match status" value="1"/>
</dbReference>
<keyword evidence="2" id="KW-0479">Metal-binding</keyword>
<dbReference type="GO" id="GO:0016854">
    <property type="term" value="F:racemase and epimerase activity"/>
    <property type="evidence" value="ECO:0007669"/>
    <property type="project" value="UniProtKB-ARBA"/>
</dbReference>
<dbReference type="InterPro" id="IPR013341">
    <property type="entry name" value="Mandelate_racemase_N_dom"/>
</dbReference>
<dbReference type="PANTHER" id="PTHR48073:SF2">
    <property type="entry name" value="O-SUCCINYLBENZOATE SYNTHASE"/>
    <property type="match status" value="1"/>
</dbReference>
<dbReference type="PANTHER" id="PTHR48073">
    <property type="entry name" value="O-SUCCINYLBENZOATE SYNTHASE-RELATED"/>
    <property type="match status" value="1"/>
</dbReference>
<reference evidence="5" key="1">
    <citation type="submission" date="2017-12" db="EMBL/GenBank/DDBJ databases">
        <title>Sequencing the genomes of 1000 Actinobacteria strains.</title>
        <authorList>
            <person name="Klenk H.-P."/>
        </authorList>
    </citation>
    <scope>NUCLEOTIDE SEQUENCE [LARGE SCALE GENOMIC DNA]</scope>
    <source>
        <strain evidence="5">DSM 44228</strain>
    </source>
</reference>
<evidence type="ECO:0000259" key="4">
    <source>
        <dbReference type="SMART" id="SM00922"/>
    </source>
</evidence>
<dbReference type="InterPro" id="IPR029017">
    <property type="entry name" value="Enolase-like_N"/>
</dbReference>
<name>A0A2N3Y6B6_SACSN</name>
<evidence type="ECO:0000313" key="6">
    <source>
        <dbReference type="Proteomes" id="UP000233786"/>
    </source>
</evidence>
<evidence type="ECO:0000256" key="3">
    <source>
        <dbReference type="ARBA" id="ARBA00023235"/>
    </source>
</evidence>
<dbReference type="Pfam" id="PF02746">
    <property type="entry name" value="MR_MLE_N"/>
    <property type="match status" value="1"/>
</dbReference>
<proteinExistence type="inferred from homology"/>
<dbReference type="STRING" id="994479.GCA_000194155_04580"/>
<dbReference type="EMBL" id="PJNB01000001">
    <property type="protein sequence ID" value="PKW18401.1"/>
    <property type="molecule type" value="Genomic_DNA"/>
</dbReference>
<dbReference type="SUPFAM" id="SSF54826">
    <property type="entry name" value="Enolase N-terminal domain-like"/>
    <property type="match status" value="1"/>
</dbReference>
<dbReference type="InterPro" id="IPR029065">
    <property type="entry name" value="Enolase_C-like"/>
</dbReference>
<accession>A0A2N3Y6B6</accession>
<dbReference type="Gene3D" id="3.20.20.120">
    <property type="entry name" value="Enolase-like C-terminal domain"/>
    <property type="match status" value="1"/>
</dbReference>
<evidence type="ECO:0000256" key="2">
    <source>
        <dbReference type="ARBA" id="ARBA00022723"/>
    </source>
</evidence>
<sequence>MTSMPHSHGQGASIADYSIIEAGFVTVDLNLRRRLLHSAVDTAVLTEVFLRVRLADGTVGWAETRGNGAYATKHDTTDIVAALMAIPDLPWSNPGELADRLAGSCPPAAMLVDVAWRDAVARSSGVPLWSTLTSTPPPVAIPTHTMIVFGTVAEAEEHTSAAVAAGYPRLKIRIGGDPGLDRRRVEAARNVAGDNVTLVVDANGGWDVPTAIGSLRWLTDLGVAWFEQPVAGLDGLAAVRSASPIPVWADESVRDAASVRAAATLGAIDGVHLKLEKTGTVAALTEAVDTARRHELEIGLGQMDCGRLGCATTVQLAAGLGIGIAELWGCANVTDDRASGIELADGAIPVPIAPGLGVDVELSAADLNALGRSGDTSTI</sequence>
<dbReference type="SFLD" id="SFLDS00001">
    <property type="entry name" value="Enolase"/>
    <property type="match status" value="1"/>
</dbReference>
<feature type="domain" description="Mandelate racemase/muconate lactonizing enzyme C-terminal" evidence="4">
    <location>
        <begin position="152"/>
        <end position="246"/>
    </location>
</feature>
<dbReference type="InterPro" id="IPR013342">
    <property type="entry name" value="Mandelate_racemase_C"/>
</dbReference>
<gene>
    <name evidence="5" type="ORF">A8926_6482</name>
</gene>
<dbReference type="Pfam" id="PF13378">
    <property type="entry name" value="MR_MLE_C"/>
    <property type="match status" value="1"/>
</dbReference>
<organism evidence="5 6">
    <name type="scientific">Saccharopolyspora spinosa</name>
    <dbReference type="NCBI Taxonomy" id="60894"/>
    <lineage>
        <taxon>Bacteria</taxon>
        <taxon>Bacillati</taxon>
        <taxon>Actinomycetota</taxon>
        <taxon>Actinomycetes</taxon>
        <taxon>Pseudonocardiales</taxon>
        <taxon>Pseudonocardiaceae</taxon>
        <taxon>Saccharopolyspora</taxon>
    </lineage>
</organism>
<dbReference type="AlphaFoldDB" id="A0A2N3Y6B6"/>
<dbReference type="InterPro" id="IPR036849">
    <property type="entry name" value="Enolase-like_C_sf"/>
</dbReference>
<dbReference type="Gene3D" id="3.30.390.10">
    <property type="entry name" value="Enolase-like, N-terminal domain"/>
    <property type="match status" value="1"/>
</dbReference>
<dbReference type="Proteomes" id="UP000233786">
    <property type="component" value="Unassembled WGS sequence"/>
</dbReference>
<keyword evidence="6" id="KW-1185">Reference proteome</keyword>
<evidence type="ECO:0000256" key="1">
    <source>
        <dbReference type="ARBA" id="ARBA00008031"/>
    </source>
</evidence>
<comment type="caution">
    <text evidence="5">The sequence shown here is derived from an EMBL/GenBank/DDBJ whole genome shotgun (WGS) entry which is preliminary data.</text>
</comment>
<protein>
    <submittedName>
        <fullName evidence="5">L-alanine-DL-glutamate epimerase-like enolase superfamily enzyme</fullName>
    </submittedName>
</protein>
<dbReference type="SUPFAM" id="SSF51604">
    <property type="entry name" value="Enolase C-terminal domain-like"/>
    <property type="match status" value="1"/>
</dbReference>
<keyword evidence="3" id="KW-0413">Isomerase</keyword>
<dbReference type="GO" id="GO:0046872">
    <property type="term" value="F:metal ion binding"/>
    <property type="evidence" value="ECO:0007669"/>
    <property type="project" value="UniProtKB-KW"/>
</dbReference>
<evidence type="ECO:0000313" key="5">
    <source>
        <dbReference type="EMBL" id="PKW18401.1"/>
    </source>
</evidence>